<proteinExistence type="inferred from homology"/>
<dbReference type="OrthoDB" id="10262843at2759"/>
<dbReference type="PANTHER" id="PTHR21017">
    <property type="entry name" value="NIPSNAP-RELATED"/>
    <property type="match status" value="1"/>
</dbReference>
<feature type="domain" description="NIPSNAP" evidence="3">
    <location>
        <begin position="181"/>
        <end position="259"/>
    </location>
</feature>
<dbReference type="InterPro" id="IPR012577">
    <property type="entry name" value="NIPSNAP"/>
</dbReference>
<sequence>MTLRSLSLLTRPGRWISVTVPSVTPKSCFRRWASTKHDRGDSWLASMLGRSDSKESQSGLLSNTVTIFELQTHVVKPQFMCEYLKEMEHFVNVLSKTDSNSELLGSWTCEIGFQDTAYHLWRYSSGYPGLSQHTEIYRSHKELTESRHRRNVMLHTRKNEICLTFSFWPDPTPRPDENNIYELRSYALKPGTMIEWGNHWARGLRLRSKQREPVAGLFSHIGELHQVHHLWAYNSLEARQKSRDDTWQDPDWSKCVMHTGSRLCARTFWPLQFQMYYILLSYVFSLCSLLLATVRVDGILCILVYMIADIFQT</sequence>
<dbReference type="EMBL" id="SJOL01006782">
    <property type="protein sequence ID" value="TGZ64348.1"/>
    <property type="molecule type" value="Genomic_DNA"/>
</dbReference>
<dbReference type="GO" id="GO:0000423">
    <property type="term" value="P:mitophagy"/>
    <property type="evidence" value="ECO:0007669"/>
    <property type="project" value="UniProtKB-ARBA"/>
</dbReference>
<dbReference type="STRING" id="147828.A0A4S2LTA9"/>
<accession>A0A4S2LTA9</accession>
<keyword evidence="2" id="KW-1133">Transmembrane helix</keyword>
<evidence type="ECO:0000313" key="4">
    <source>
        <dbReference type="EMBL" id="TGZ64348.1"/>
    </source>
</evidence>
<dbReference type="EMBL" id="SJOL01006782">
    <property type="protein sequence ID" value="TGZ64346.1"/>
    <property type="molecule type" value="Genomic_DNA"/>
</dbReference>
<dbReference type="SUPFAM" id="SSF54909">
    <property type="entry name" value="Dimeric alpha+beta barrel"/>
    <property type="match status" value="2"/>
</dbReference>
<dbReference type="Gene3D" id="3.30.70.100">
    <property type="match status" value="2"/>
</dbReference>
<evidence type="ECO:0000256" key="1">
    <source>
        <dbReference type="ARBA" id="ARBA00005291"/>
    </source>
</evidence>
<evidence type="ECO:0000259" key="3">
    <source>
        <dbReference type="Pfam" id="PF07978"/>
    </source>
</evidence>
<organism evidence="4 5">
    <name type="scientific">Opisthorchis felineus</name>
    <dbReference type="NCBI Taxonomy" id="147828"/>
    <lineage>
        <taxon>Eukaryota</taxon>
        <taxon>Metazoa</taxon>
        <taxon>Spiralia</taxon>
        <taxon>Lophotrochozoa</taxon>
        <taxon>Platyhelminthes</taxon>
        <taxon>Trematoda</taxon>
        <taxon>Digenea</taxon>
        <taxon>Opisthorchiida</taxon>
        <taxon>Opisthorchiata</taxon>
        <taxon>Opisthorchiidae</taxon>
        <taxon>Opisthorchis</taxon>
    </lineage>
</organism>
<dbReference type="EMBL" id="SJOL01006782">
    <property type="protein sequence ID" value="TGZ64350.1"/>
    <property type="molecule type" value="Genomic_DNA"/>
</dbReference>
<feature type="transmembrane region" description="Helical" evidence="2">
    <location>
        <begin position="276"/>
        <end position="308"/>
    </location>
</feature>
<keyword evidence="2" id="KW-0812">Transmembrane</keyword>
<evidence type="ECO:0000313" key="5">
    <source>
        <dbReference type="Proteomes" id="UP000308267"/>
    </source>
</evidence>
<dbReference type="EMBL" id="SJOL01006782">
    <property type="protein sequence ID" value="TGZ64347.1"/>
    <property type="molecule type" value="Genomic_DNA"/>
</dbReference>
<protein>
    <recommendedName>
        <fullName evidence="3">NIPSNAP domain-containing protein</fullName>
    </recommendedName>
</protein>
<dbReference type="Proteomes" id="UP000308267">
    <property type="component" value="Unassembled WGS sequence"/>
</dbReference>
<reference evidence="4 5" key="1">
    <citation type="journal article" date="2019" name="BMC Genomics">
        <title>New insights from Opisthorchis felineus genome: update on genomics of the epidemiologically important liver flukes.</title>
        <authorList>
            <person name="Ershov N.I."/>
            <person name="Mordvinov V.A."/>
            <person name="Prokhortchouk E.B."/>
            <person name="Pakharukova M.Y."/>
            <person name="Gunbin K.V."/>
            <person name="Ustyantsev K."/>
            <person name="Genaev M.A."/>
            <person name="Blinov A.G."/>
            <person name="Mazur A."/>
            <person name="Boulygina E."/>
            <person name="Tsygankova S."/>
            <person name="Khrameeva E."/>
            <person name="Chekanov N."/>
            <person name="Fan G."/>
            <person name="Xiao A."/>
            <person name="Zhang H."/>
            <person name="Xu X."/>
            <person name="Yang H."/>
            <person name="Solovyev V."/>
            <person name="Lee S.M."/>
            <person name="Liu X."/>
            <person name="Afonnikov D.A."/>
            <person name="Skryabin K.G."/>
        </authorList>
    </citation>
    <scope>NUCLEOTIDE SEQUENCE [LARGE SCALE GENOMIC DNA]</scope>
    <source>
        <strain evidence="4">AK-0245</strain>
        <tissue evidence="4">Whole organism</tissue>
    </source>
</reference>
<dbReference type="GO" id="GO:0005739">
    <property type="term" value="C:mitochondrion"/>
    <property type="evidence" value="ECO:0007669"/>
    <property type="project" value="TreeGrafter"/>
</dbReference>
<keyword evidence="2" id="KW-0472">Membrane</keyword>
<comment type="caution">
    <text evidence="4">The sequence shown here is derived from an EMBL/GenBank/DDBJ whole genome shotgun (WGS) entry which is preliminary data.</text>
</comment>
<keyword evidence="5" id="KW-1185">Reference proteome</keyword>
<dbReference type="Pfam" id="PF07978">
    <property type="entry name" value="NIPSNAP"/>
    <property type="match status" value="1"/>
</dbReference>
<evidence type="ECO:0000256" key="2">
    <source>
        <dbReference type="SAM" id="Phobius"/>
    </source>
</evidence>
<dbReference type="PANTHER" id="PTHR21017:SF17">
    <property type="entry name" value="PROTEIN NIPSNAP"/>
    <property type="match status" value="1"/>
</dbReference>
<comment type="similarity">
    <text evidence="1">Belongs to the NipSnap family.</text>
</comment>
<gene>
    <name evidence="4" type="ORF">CRM22_006414</name>
</gene>
<dbReference type="AlphaFoldDB" id="A0A4S2LTA9"/>
<dbReference type="InterPro" id="IPR051557">
    <property type="entry name" value="NipSnap_domain"/>
</dbReference>
<name>A0A4S2LTA9_OPIFE</name>
<dbReference type="InterPro" id="IPR011008">
    <property type="entry name" value="Dimeric_a/b-barrel"/>
</dbReference>